<dbReference type="GO" id="GO:0042262">
    <property type="term" value="P:DNA protection"/>
    <property type="evidence" value="ECO:0007669"/>
    <property type="project" value="InterPro"/>
</dbReference>
<evidence type="ECO:0008006" key="2">
    <source>
        <dbReference type="Google" id="ProtNLM"/>
    </source>
</evidence>
<name>A0A8S5M9D9_9CAUD</name>
<dbReference type="GO" id="GO:0003690">
    <property type="term" value="F:double-stranded DNA binding"/>
    <property type="evidence" value="ECO:0007669"/>
    <property type="project" value="InterPro"/>
</dbReference>
<dbReference type="SUPFAM" id="SSF161266">
    <property type="entry name" value="Gam-like"/>
    <property type="match status" value="1"/>
</dbReference>
<proteinExistence type="predicted"/>
<organism evidence="1">
    <name type="scientific">Myoviridae sp. ctA1z6</name>
    <dbReference type="NCBI Taxonomy" id="2826627"/>
    <lineage>
        <taxon>Viruses</taxon>
        <taxon>Duplodnaviria</taxon>
        <taxon>Heunggongvirae</taxon>
        <taxon>Uroviricota</taxon>
        <taxon>Caudoviricetes</taxon>
    </lineage>
</organism>
<dbReference type="Pfam" id="PF07352">
    <property type="entry name" value="Phage_Mu_Gam"/>
    <property type="match status" value="1"/>
</dbReference>
<dbReference type="InterPro" id="IPR009951">
    <property type="entry name" value="Host-nuc_inhib_Gam"/>
</dbReference>
<protein>
    <recommendedName>
        <fullName evidence="2">Host-nuclease inhibitor protein Gam</fullName>
    </recommendedName>
</protein>
<dbReference type="Gene3D" id="1.20.5.170">
    <property type="match status" value="1"/>
</dbReference>
<accession>A0A8S5M9D9</accession>
<evidence type="ECO:0000313" key="1">
    <source>
        <dbReference type="EMBL" id="DAD78571.1"/>
    </source>
</evidence>
<sequence>MAEVAALDRKLDALTVTMNKELDAARKKAAEASAPLLARRKELESGLAVFATLNRKELFPEGAKSLDLGFGIIGFRASTKIVQQNNISAEVTLERLHKFRFMDGIRTKEEVNKDAMTIWTDEKLETVGLRRQKSDGFFVEVKKDTVPMP</sequence>
<reference evidence="1" key="1">
    <citation type="journal article" date="2021" name="Proc. Natl. Acad. Sci. U.S.A.">
        <title>A Catalog of Tens of Thousands of Viruses from Human Metagenomes Reveals Hidden Associations with Chronic Diseases.</title>
        <authorList>
            <person name="Tisza M.J."/>
            <person name="Buck C.B."/>
        </authorList>
    </citation>
    <scope>NUCLEOTIDE SEQUENCE</scope>
    <source>
        <strain evidence="1">CtA1z6</strain>
    </source>
</reference>
<dbReference type="EMBL" id="BK014847">
    <property type="protein sequence ID" value="DAD78571.1"/>
    <property type="molecule type" value="Genomic_DNA"/>
</dbReference>